<reference evidence="1 2" key="1">
    <citation type="journal article" date="2015" name="Nature">
        <title>rRNA introns, odd ribosomes, and small enigmatic genomes across a large radiation of phyla.</title>
        <authorList>
            <person name="Brown C.T."/>
            <person name="Hug L.A."/>
            <person name="Thomas B.C."/>
            <person name="Sharon I."/>
            <person name="Castelle C.J."/>
            <person name="Singh A."/>
            <person name="Wilkins M.J."/>
            <person name="Williams K.H."/>
            <person name="Banfield J.F."/>
        </authorList>
    </citation>
    <scope>NUCLEOTIDE SEQUENCE [LARGE SCALE GENOMIC DNA]</scope>
</reference>
<sequence>MHLTQKLPVPHSRAARVSRYPTMRLSGEGRLVPSRLLNASWISVTNPLINDSNFFVNPQLVSWNDVFVFFPISRTARIPTVLEIYQLRRPTYHHAIALGLSVRAVPVEGVIVVAHSPIILPGVGSFHLCIAAHGYSSHAGVVSADHVFREPVWAVGLK</sequence>
<dbReference type="Proteomes" id="UP000034175">
    <property type="component" value="Unassembled WGS sequence"/>
</dbReference>
<accession>A0A0G1P2L8</accession>
<organism evidence="1 2">
    <name type="scientific">Candidatus Magasanikbacteria bacterium GW2011_GWA2_46_17</name>
    <dbReference type="NCBI Taxonomy" id="1619042"/>
    <lineage>
        <taxon>Bacteria</taxon>
        <taxon>Candidatus Magasanikiibacteriota</taxon>
    </lineage>
</organism>
<evidence type="ECO:0000313" key="1">
    <source>
        <dbReference type="EMBL" id="KKU26991.1"/>
    </source>
</evidence>
<name>A0A0G1P2L8_9BACT</name>
<dbReference type="AlphaFoldDB" id="A0A0G1P2L8"/>
<evidence type="ECO:0000313" key="2">
    <source>
        <dbReference type="Proteomes" id="UP000034175"/>
    </source>
</evidence>
<gene>
    <name evidence="1" type="ORF">UX39_C0005G0029</name>
</gene>
<protein>
    <submittedName>
        <fullName evidence="1">Uncharacterized protein</fullName>
    </submittedName>
</protein>
<dbReference type="EMBL" id="LCMA01000005">
    <property type="protein sequence ID" value="KKU26991.1"/>
    <property type="molecule type" value="Genomic_DNA"/>
</dbReference>
<proteinExistence type="predicted"/>
<comment type="caution">
    <text evidence="1">The sequence shown here is derived from an EMBL/GenBank/DDBJ whole genome shotgun (WGS) entry which is preliminary data.</text>
</comment>